<reference evidence="2 3" key="2">
    <citation type="submission" date="2020-06" db="EMBL/GenBank/DDBJ databases">
        <title>Antribacter stalactiti gen. nov., sp. nov., a new member of the family Nacardiaceae isolated from a cave.</title>
        <authorList>
            <person name="Kim I.S."/>
        </authorList>
    </citation>
    <scope>NUCLEOTIDE SEQUENCE [LARGE SCALE GENOMIC DNA]</scope>
    <source>
        <strain evidence="2 3">YC2-7</strain>
    </source>
</reference>
<accession>A0A848KML3</accession>
<sequence>MKTKLSSILSLTAIALVLVIGVGYLTFGIVRVKWFTQYTTATMVLTNSGSLGPESPILLRGVKVGDVTSVNHVSGGVEVKFRVEDKFHIPTSSTVRIENLSALGEPYVQFTPSTADGPYLQSGQQIDTRSIEMPLSIPDVARTVTNLMIQLDPEAISAIVNTVSQGFSGLEKVIPNLSRSTSLLAATILSRTPEIRSLLTDLQTIGSDMEWTGPAMASAGPLWADFGTKVEMVVESLAKFVRIPGVPDTYITGNGIIPFLPKLTAYLETIGPDLQPLVPILAPLAATATAAIPAIDISSLISQALNATADDGAIHLQINVK</sequence>
<keyword evidence="3" id="KW-1185">Reference proteome</keyword>
<organism evidence="2 3">
    <name type="scientific">Antrihabitans stalactiti</name>
    <dbReference type="NCBI Taxonomy" id="2584121"/>
    <lineage>
        <taxon>Bacteria</taxon>
        <taxon>Bacillati</taxon>
        <taxon>Actinomycetota</taxon>
        <taxon>Actinomycetes</taxon>
        <taxon>Mycobacteriales</taxon>
        <taxon>Nocardiaceae</taxon>
        <taxon>Antrihabitans</taxon>
    </lineage>
</organism>
<dbReference type="Proteomes" id="UP000535543">
    <property type="component" value="Unassembled WGS sequence"/>
</dbReference>
<dbReference type="RefSeq" id="WP_169594221.1">
    <property type="nucleotide sequence ID" value="NZ_VCQU01000015.1"/>
</dbReference>
<dbReference type="EMBL" id="VCQU01000015">
    <property type="protein sequence ID" value="NMN99178.1"/>
    <property type="molecule type" value="Genomic_DNA"/>
</dbReference>
<comment type="caution">
    <text evidence="2">The sequence shown here is derived from an EMBL/GenBank/DDBJ whole genome shotgun (WGS) entry which is preliminary data.</text>
</comment>
<dbReference type="PANTHER" id="PTHR33371:SF16">
    <property type="entry name" value="MCE-FAMILY PROTEIN MCE3F"/>
    <property type="match status" value="1"/>
</dbReference>
<dbReference type="PANTHER" id="PTHR33371">
    <property type="entry name" value="INTERMEMBRANE PHOSPHOLIPID TRANSPORT SYSTEM BINDING PROTEIN MLAD-RELATED"/>
    <property type="match status" value="1"/>
</dbReference>
<name>A0A848KML3_9NOCA</name>
<dbReference type="InterPro" id="IPR052336">
    <property type="entry name" value="MlaD_Phospholipid_Transporter"/>
</dbReference>
<dbReference type="Pfam" id="PF02470">
    <property type="entry name" value="MlaD"/>
    <property type="match status" value="1"/>
</dbReference>
<dbReference type="GO" id="GO:0005576">
    <property type="term" value="C:extracellular region"/>
    <property type="evidence" value="ECO:0007669"/>
    <property type="project" value="TreeGrafter"/>
</dbReference>
<reference evidence="2 3" key="1">
    <citation type="submission" date="2019-05" db="EMBL/GenBank/DDBJ databases">
        <authorList>
            <person name="Lee S.D."/>
        </authorList>
    </citation>
    <scope>NUCLEOTIDE SEQUENCE [LARGE SCALE GENOMIC DNA]</scope>
    <source>
        <strain evidence="2 3">YC2-7</strain>
    </source>
</reference>
<evidence type="ECO:0000259" key="1">
    <source>
        <dbReference type="Pfam" id="PF02470"/>
    </source>
</evidence>
<feature type="domain" description="Mce/MlaD" evidence="1">
    <location>
        <begin position="38"/>
        <end position="112"/>
    </location>
</feature>
<gene>
    <name evidence="2" type="ORF">FGL95_29565</name>
</gene>
<dbReference type="AlphaFoldDB" id="A0A848KML3"/>
<proteinExistence type="predicted"/>
<dbReference type="InterPro" id="IPR003399">
    <property type="entry name" value="Mce/MlaD"/>
</dbReference>
<evidence type="ECO:0000313" key="3">
    <source>
        <dbReference type="Proteomes" id="UP000535543"/>
    </source>
</evidence>
<evidence type="ECO:0000313" key="2">
    <source>
        <dbReference type="EMBL" id="NMN99178.1"/>
    </source>
</evidence>
<protein>
    <submittedName>
        <fullName evidence="2">MCE family protein</fullName>
    </submittedName>
</protein>